<reference evidence="1 2" key="1">
    <citation type="submission" date="2016-06" db="EMBL/GenBank/DDBJ databases">
        <title>Adaptive Radiation by Waves of Gene Transfer Leads to Fine-Scale Resource Partitioning in Marine Microbes.</title>
        <authorList>
            <person name="Hehemann J.-H."/>
            <person name="Arevalo P."/>
            <person name="Datta M.S."/>
            <person name="Yu X."/>
            <person name="Corzett C."/>
            <person name="Henschel A."/>
            <person name="Preheim S.P."/>
            <person name="Timberlake S."/>
            <person name="Alm E.J."/>
            <person name="Polz M.F."/>
        </authorList>
    </citation>
    <scope>NUCLEOTIDE SEQUENCE [LARGE SCALE GENOMIC DNA]</scope>
    <source>
        <strain evidence="1 2">FF50</strain>
        <plasmid evidence="1 2">unnamed1</plasmid>
    </source>
</reference>
<dbReference type="RefSeq" id="WP_065211273.1">
    <property type="nucleotide sequence ID" value="NZ_CP016179.1"/>
</dbReference>
<dbReference type="AlphaFoldDB" id="A0AAN0Y016"/>
<evidence type="ECO:0000313" key="1">
    <source>
        <dbReference type="EMBL" id="ANO35514.1"/>
    </source>
</evidence>
<dbReference type="Proteomes" id="UP000092018">
    <property type="component" value="Plasmid unnamed1"/>
</dbReference>
<dbReference type="KEGG" id="vbr:A6E01_20080"/>
<accession>A0AAN0Y016</accession>
<sequence>MTACVDQTLLIHFPDNKKDEQKYFISQEGKHWDIFLVQIIAESIIESIDSTLTSIEKMTDYTARSFEPALSTDCADVVATFTNDLKLTLTKADTVIFEGRAIDFLCLQTNQIANNDFYTLSTGGTASLFRFEDLIRKVHELHRNAIQQLESKELDRGLDSLYQCSSLLESRLEADTGSANLTDIKSMLDLTMHSIEQLEAA</sequence>
<gene>
    <name evidence="1" type="ORF">A6E01_20080</name>
</gene>
<protein>
    <submittedName>
        <fullName evidence="1">Uncharacterized protein</fullName>
    </submittedName>
</protein>
<dbReference type="EMBL" id="CP016179">
    <property type="protein sequence ID" value="ANO35514.1"/>
    <property type="molecule type" value="Genomic_DNA"/>
</dbReference>
<evidence type="ECO:0000313" key="2">
    <source>
        <dbReference type="Proteomes" id="UP000092018"/>
    </source>
</evidence>
<geneLocation type="plasmid" evidence="1 2">
    <name>unnamed1</name>
</geneLocation>
<proteinExistence type="predicted"/>
<name>A0AAN0Y016_9VIBR</name>
<keyword evidence="1" id="KW-0614">Plasmid</keyword>
<organism evidence="1 2">
    <name type="scientific">Vibrio breoganii</name>
    <dbReference type="NCBI Taxonomy" id="553239"/>
    <lineage>
        <taxon>Bacteria</taxon>
        <taxon>Pseudomonadati</taxon>
        <taxon>Pseudomonadota</taxon>
        <taxon>Gammaproteobacteria</taxon>
        <taxon>Vibrionales</taxon>
        <taxon>Vibrionaceae</taxon>
        <taxon>Vibrio</taxon>
    </lineage>
</organism>